<accession>A0A8T2S529</accession>
<evidence type="ECO:0000313" key="2">
    <source>
        <dbReference type="Proteomes" id="UP000825935"/>
    </source>
</evidence>
<proteinExistence type="predicted"/>
<gene>
    <name evidence="1" type="ORF">KP509_22G037100</name>
</gene>
<name>A0A8T2S529_CERRI</name>
<sequence length="42" mass="4735">MTSFSLCLCVEAQYPMPIPIHSRIQSLRSLPLYTNIGNLVAR</sequence>
<evidence type="ECO:0000313" key="1">
    <source>
        <dbReference type="EMBL" id="KAH7306918.1"/>
    </source>
</evidence>
<organism evidence="1 2">
    <name type="scientific">Ceratopteris richardii</name>
    <name type="common">Triangle waterfern</name>
    <dbReference type="NCBI Taxonomy" id="49495"/>
    <lineage>
        <taxon>Eukaryota</taxon>
        <taxon>Viridiplantae</taxon>
        <taxon>Streptophyta</taxon>
        <taxon>Embryophyta</taxon>
        <taxon>Tracheophyta</taxon>
        <taxon>Polypodiopsida</taxon>
        <taxon>Polypodiidae</taxon>
        <taxon>Polypodiales</taxon>
        <taxon>Pteridineae</taxon>
        <taxon>Pteridaceae</taxon>
        <taxon>Parkerioideae</taxon>
        <taxon>Ceratopteris</taxon>
    </lineage>
</organism>
<keyword evidence="2" id="KW-1185">Reference proteome</keyword>
<dbReference type="EMBL" id="CM035427">
    <property type="protein sequence ID" value="KAH7306918.1"/>
    <property type="molecule type" value="Genomic_DNA"/>
</dbReference>
<dbReference type="Proteomes" id="UP000825935">
    <property type="component" value="Chromosome 22"/>
</dbReference>
<reference evidence="1" key="1">
    <citation type="submission" date="2021-08" db="EMBL/GenBank/DDBJ databases">
        <title>WGS assembly of Ceratopteris richardii.</title>
        <authorList>
            <person name="Marchant D.B."/>
            <person name="Chen G."/>
            <person name="Jenkins J."/>
            <person name="Shu S."/>
            <person name="Leebens-Mack J."/>
            <person name="Grimwood J."/>
            <person name="Schmutz J."/>
            <person name="Soltis P."/>
            <person name="Soltis D."/>
            <person name="Chen Z.-H."/>
        </authorList>
    </citation>
    <scope>NUCLEOTIDE SEQUENCE</scope>
    <source>
        <strain evidence="1">Whitten #5841</strain>
        <tissue evidence="1">Leaf</tissue>
    </source>
</reference>
<protein>
    <submittedName>
        <fullName evidence="1">Uncharacterized protein</fullName>
    </submittedName>
</protein>
<dbReference type="AlphaFoldDB" id="A0A8T2S529"/>
<comment type="caution">
    <text evidence="1">The sequence shown here is derived from an EMBL/GenBank/DDBJ whole genome shotgun (WGS) entry which is preliminary data.</text>
</comment>